<feature type="domain" description="Glucose-methanol-choline oxidoreductase N-terminal" evidence="4">
    <location>
        <begin position="179"/>
        <end position="193"/>
    </location>
</feature>
<keyword evidence="2" id="KW-0274">FAD</keyword>
<keyword evidence="2" id="KW-0285">Flavoprotein</keyword>
<dbReference type="Gene3D" id="3.50.50.60">
    <property type="entry name" value="FAD/NAD(P)-binding domain"/>
    <property type="match status" value="1"/>
</dbReference>
<reference evidence="5 6" key="1">
    <citation type="submission" date="2015-10" db="EMBL/GenBank/DDBJ databases">
        <title>The cercosporin biosynthetic gene cluster was horizontally transferred to several fungal lineages and shown to be expanded in Cercospora beticola based on microsynteny with recipient genomes.</title>
        <authorList>
            <person name="De Jonge R."/>
            <person name="Ebert M.K."/>
            <person name="Suttle J.C."/>
            <person name="Jurick Ii W.M."/>
            <person name="Secor G.A."/>
            <person name="Thomma B.P."/>
            <person name="Van De Peer Y."/>
            <person name="Bolton M.D."/>
        </authorList>
    </citation>
    <scope>NUCLEOTIDE SEQUENCE [LARGE SCALE GENOMIC DNA]</scope>
    <source>
        <strain evidence="5 6">09-40</strain>
    </source>
</reference>
<protein>
    <submittedName>
        <fullName evidence="5">Versicolorin B synthase</fullName>
    </submittedName>
</protein>
<evidence type="ECO:0000259" key="4">
    <source>
        <dbReference type="PROSITE" id="PS00624"/>
    </source>
</evidence>
<feature type="region of interest" description="Disordered" evidence="3">
    <location>
        <begin position="93"/>
        <end position="117"/>
    </location>
</feature>
<dbReference type="PIRSF" id="PIRSF000137">
    <property type="entry name" value="Alcohol_oxidase"/>
    <property type="match status" value="1"/>
</dbReference>
<dbReference type="InterPro" id="IPR000172">
    <property type="entry name" value="GMC_OxRdtase_N"/>
</dbReference>
<accession>A0A2G5I0H0</accession>
<dbReference type="Proteomes" id="UP000230605">
    <property type="component" value="Chromosome 2"/>
</dbReference>
<feature type="binding site" evidence="2">
    <location>
        <position position="140"/>
    </location>
    <ligand>
        <name>FAD</name>
        <dbReference type="ChEBI" id="CHEBI:57692"/>
    </ligand>
</feature>
<evidence type="ECO:0000256" key="2">
    <source>
        <dbReference type="PIRSR" id="PIRSR000137-2"/>
    </source>
</evidence>
<dbReference type="PANTHER" id="PTHR11552">
    <property type="entry name" value="GLUCOSE-METHANOL-CHOLINE GMC OXIDOREDUCTASE"/>
    <property type="match status" value="1"/>
</dbReference>
<evidence type="ECO:0000313" key="6">
    <source>
        <dbReference type="Proteomes" id="UP000230605"/>
    </source>
</evidence>
<dbReference type="EMBL" id="LKMD01000102">
    <property type="protein sequence ID" value="PIA97992.1"/>
    <property type="molecule type" value="Genomic_DNA"/>
</dbReference>
<dbReference type="Pfam" id="PF05199">
    <property type="entry name" value="GMC_oxred_C"/>
    <property type="match status" value="1"/>
</dbReference>
<gene>
    <name evidence="5" type="ORF">CB0940_05744</name>
</gene>
<evidence type="ECO:0000313" key="5">
    <source>
        <dbReference type="EMBL" id="PIA97992.1"/>
    </source>
</evidence>
<name>A0A2G5I0H0_CERBT</name>
<dbReference type="Pfam" id="PF00732">
    <property type="entry name" value="GMC_oxred_N"/>
    <property type="match status" value="1"/>
</dbReference>
<proteinExistence type="inferred from homology"/>
<comment type="similarity">
    <text evidence="1">Belongs to the GMC oxidoreductase family.</text>
</comment>
<evidence type="ECO:0000256" key="1">
    <source>
        <dbReference type="ARBA" id="ARBA00010790"/>
    </source>
</evidence>
<dbReference type="SUPFAM" id="SSF51905">
    <property type="entry name" value="FAD/NAD(P)-binding domain"/>
    <property type="match status" value="1"/>
</dbReference>
<dbReference type="InterPro" id="IPR012132">
    <property type="entry name" value="GMC_OxRdtase"/>
</dbReference>
<dbReference type="PROSITE" id="PS00624">
    <property type="entry name" value="GMC_OXRED_2"/>
    <property type="match status" value="1"/>
</dbReference>
<dbReference type="PANTHER" id="PTHR11552:SF115">
    <property type="entry name" value="DEHYDROGENASE XPTC-RELATED"/>
    <property type="match status" value="1"/>
</dbReference>
<sequence>MLFNRGSPQDYDAWLDLGNDGWGWDDLFPYFMKSSNFSQPKSQANKDFSVTWNKSAWGTDGPVHSSFPAWQVPQQELFIDAIKQTREDVSIWPEGSDESGVSWVPSTQNPDTQTRSSAKTAYYDPVAQRENLKLLVEARVHRIDFRNRSATGVWIRNRHSTGDSLRYISARKEVILAAGPVFSPYLLQVSGVGPRRLLEEAKIQLVHNLPGVGMNLQDTPVINYVWSLPGYRAPQWRDYVRNATLYQEAKREYEQNKTGPLTLCFGNLIASLSLAQIDPHLVDTIRTISHTDFNDYLPAAYTKTVYNGYEAQIRTLKQQLLSPTTGIYEFAFNGWSTTFFNLLEKPLSRGSVLLNTTSPYSSPPVVQYNTLSNPIDTLLISSMVNYTRKLFATSALINEFNPVEILPGSNYTSPQDVISALNQHRRLYPSCSHTSGGCSMMPLELGGVVGSDLKVHGIGRLSVVDSSIIPLLPSARLVHTVYAIAEKASDIIKARHLI</sequence>
<comment type="cofactor">
    <cofactor evidence="2">
        <name>FAD</name>
        <dbReference type="ChEBI" id="CHEBI:57692"/>
    </cofactor>
</comment>
<dbReference type="SUPFAM" id="SSF54373">
    <property type="entry name" value="FAD-linked reductases, C-terminal domain"/>
    <property type="match status" value="1"/>
</dbReference>
<comment type="caution">
    <text evidence="5">The sequence shown here is derived from an EMBL/GenBank/DDBJ whole genome shotgun (WGS) entry which is preliminary data.</text>
</comment>
<dbReference type="InterPro" id="IPR007867">
    <property type="entry name" value="GMC_OxRtase_C"/>
</dbReference>
<dbReference type="AlphaFoldDB" id="A0A2G5I0H0"/>
<dbReference type="OrthoDB" id="269227at2759"/>
<dbReference type="InterPro" id="IPR036188">
    <property type="entry name" value="FAD/NAD-bd_sf"/>
</dbReference>
<organism evidence="5 6">
    <name type="scientific">Cercospora beticola</name>
    <name type="common">Sugarbeet leaf spot fungus</name>
    <dbReference type="NCBI Taxonomy" id="122368"/>
    <lineage>
        <taxon>Eukaryota</taxon>
        <taxon>Fungi</taxon>
        <taxon>Dikarya</taxon>
        <taxon>Ascomycota</taxon>
        <taxon>Pezizomycotina</taxon>
        <taxon>Dothideomycetes</taxon>
        <taxon>Dothideomycetidae</taxon>
        <taxon>Mycosphaerellales</taxon>
        <taxon>Mycosphaerellaceae</taxon>
        <taxon>Cercospora</taxon>
    </lineage>
</organism>
<dbReference type="GO" id="GO:0044550">
    <property type="term" value="P:secondary metabolite biosynthetic process"/>
    <property type="evidence" value="ECO:0007669"/>
    <property type="project" value="TreeGrafter"/>
</dbReference>
<evidence type="ECO:0000256" key="3">
    <source>
        <dbReference type="SAM" id="MobiDB-lite"/>
    </source>
</evidence>
<dbReference type="GO" id="GO:0016614">
    <property type="term" value="F:oxidoreductase activity, acting on CH-OH group of donors"/>
    <property type="evidence" value="ECO:0007669"/>
    <property type="project" value="InterPro"/>
</dbReference>
<dbReference type="Gene3D" id="3.30.560.10">
    <property type="entry name" value="Glucose Oxidase, domain 3"/>
    <property type="match status" value="1"/>
</dbReference>
<feature type="compositionally biased region" description="Polar residues" evidence="3">
    <location>
        <begin position="104"/>
        <end position="117"/>
    </location>
</feature>
<dbReference type="GO" id="GO:0050660">
    <property type="term" value="F:flavin adenine dinucleotide binding"/>
    <property type="evidence" value="ECO:0007669"/>
    <property type="project" value="InterPro"/>
</dbReference>
<feature type="non-terminal residue" evidence="5">
    <location>
        <position position="498"/>
    </location>
</feature>